<dbReference type="InterPro" id="IPR001845">
    <property type="entry name" value="HTH_ArsR_DNA-bd_dom"/>
</dbReference>
<dbReference type="KEGG" id="trs:Terro_0717"/>
<dbReference type="EMBL" id="CP003379">
    <property type="protein sequence ID" value="AFL87052.1"/>
    <property type="molecule type" value="Genomic_DNA"/>
</dbReference>
<proteinExistence type="predicted"/>
<dbReference type="InterPro" id="IPR036390">
    <property type="entry name" value="WH_DNA-bd_sf"/>
</dbReference>
<keyword evidence="2" id="KW-0238">DNA-binding</keyword>
<evidence type="ECO:0000313" key="5">
    <source>
        <dbReference type="EMBL" id="AFL87052.1"/>
    </source>
</evidence>
<dbReference type="PROSITE" id="PS50987">
    <property type="entry name" value="HTH_ARSR_2"/>
    <property type="match status" value="1"/>
</dbReference>
<dbReference type="InterPro" id="IPR036388">
    <property type="entry name" value="WH-like_DNA-bd_sf"/>
</dbReference>
<keyword evidence="3" id="KW-0804">Transcription</keyword>
<dbReference type="CDD" id="cd00090">
    <property type="entry name" value="HTH_ARSR"/>
    <property type="match status" value="1"/>
</dbReference>
<dbReference type="PANTHER" id="PTHR33154:SF33">
    <property type="entry name" value="TRANSCRIPTIONAL REPRESSOR SDPR"/>
    <property type="match status" value="1"/>
</dbReference>
<dbReference type="SMART" id="SM00418">
    <property type="entry name" value="HTH_ARSR"/>
    <property type="match status" value="1"/>
</dbReference>
<keyword evidence="6" id="KW-1185">Reference proteome</keyword>
<name>I3ZCT4_TERRK</name>
<dbReference type="PRINTS" id="PR00778">
    <property type="entry name" value="HTHARSR"/>
</dbReference>
<dbReference type="RefSeq" id="WP_014784621.1">
    <property type="nucleotide sequence ID" value="NC_018014.1"/>
</dbReference>
<reference evidence="5 6" key="1">
    <citation type="submission" date="2012-06" db="EMBL/GenBank/DDBJ databases">
        <title>Complete genome of Terriglobus roseus DSM 18391.</title>
        <authorList>
            <consortium name="US DOE Joint Genome Institute (JGI-PGF)"/>
            <person name="Lucas S."/>
            <person name="Copeland A."/>
            <person name="Lapidus A."/>
            <person name="Glavina del Rio T."/>
            <person name="Dalin E."/>
            <person name="Tice H."/>
            <person name="Bruce D."/>
            <person name="Goodwin L."/>
            <person name="Pitluck S."/>
            <person name="Peters L."/>
            <person name="Mikhailova N."/>
            <person name="Munk A.C.C."/>
            <person name="Kyrpides N."/>
            <person name="Mavromatis K."/>
            <person name="Ivanova N."/>
            <person name="Brettin T."/>
            <person name="Detter J.C."/>
            <person name="Han C."/>
            <person name="Larimer F."/>
            <person name="Land M."/>
            <person name="Hauser L."/>
            <person name="Markowitz V."/>
            <person name="Cheng J.-F."/>
            <person name="Hugenholtz P."/>
            <person name="Woyke T."/>
            <person name="Wu D."/>
            <person name="Brambilla E."/>
            <person name="Klenk H.-P."/>
            <person name="Eisen J.A."/>
        </authorList>
    </citation>
    <scope>NUCLEOTIDE SEQUENCE [LARGE SCALE GENOMIC DNA]</scope>
    <source>
        <strain evidence="6">DSM 18391 / NRRL B-41598 / KBS 63</strain>
    </source>
</reference>
<dbReference type="Pfam" id="PF12840">
    <property type="entry name" value="HTH_20"/>
    <property type="match status" value="1"/>
</dbReference>
<dbReference type="GO" id="GO:0003677">
    <property type="term" value="F:DNA binding"/>
    <property type="evidence" value="ECO:0007669"/>
    <property type="project" value="UniProtKB-KW"/>
</dbReference>
<dbReference type="AlphaFoldDB" id="I3ZCT4"/>
<dbReference type="InterPro" id="IPR051081">
    <property type="entry name" value="HTH_MetalResp_TranReg"/>
</dbReference>
<accession>I3ZCT4</accession>
<dbReference type="PANTHER" id="PTHR33154">
    <property type="entry name" value="TRANSCRIPTIONAL REGULATOR, ARSR FAMILY"/>
    <property type="match status" value="1"/>
</dbReference>
<dbReference type="InterPro" id="IPR011991">
    <property type="entry name" value="ArsR-like_HTH"/>
</dbReference>
<gene>
    <name evidence="5" type="ordered locus">Terro_0717</name>
</gene>
<dbReference type="eggNOG" id="COG0640">
    <property type="taxonomic scope" value="Bacteria"/>
</dbReference>
<evidence type="ECO:0000313" key="6">
    <source>
        <dbReference type="Proteomes" id="UP000006056"/>
    </source>
</evidence>
<dbReference type="STRING" id="926566.Terro_0717"/>
<evidence type="ECO:0000256" key="3">
    <source>
        <dbReference type="ARBA" id="ARBA00023163"/>
    </source>
</evidence>
<dbReference type="GO" id="GO:0003700">
    <property type="term" value="F:DNA-binding transcription factor activity"/>
    <property type="evidence" value="ECO:0007669"/>
    <property type="project" value="InterPro"/>
</dbReference>
<feature type="domain" description="HTH arsR-type" evidence="4">
    <location>
        <begin position="11"/>
        <end position="104"/>
    </location>
</feature>
<protein>
    <submittedName>
        <fullName evidence="5">Putative transcriptional regulator</fullName>
    </submittedName>
</protein>
<dbReference type="Proteomes" id="UP000006056">
    <property type="component" value="Chromosome"/>
</dbReference>
<keyword evidence="1" id="KW-0805">Transcription regulation</keyword>
<dbReference type="HOGENOM" id="CLU_097806_3_5_0"/>
<evidence type="ECO:0000259" key="4">
    <source>
        <dbReference type="PROSITE" id="PS50987"/>
    </source>
</evidence>
<sequence>MSRIATKSKSTVKLTDEQFATISRALSDPRRFAILRQVATNDAPGGMPCGGLQEHTVISAATISHHLKELGEAGLIVAERDGRCSNLTLDRQVWQAYLDRLNAL</sequence>
<dbReference type="SUPFAM" id="SSF46785">
    <property type="entry name" value="Winged helix' DNA-binding domain"/>
    <property type="match status" value="1"/>
</dbReference>
<dbReference type="Gene3D" id="1.10.10.10">
    <property type="entry name" value="Winged helix-like DNA-binding domain superfamily/Winged helix DNA-binding domain"/>
    <property type="match status" value="1"/>
</dbReference>
<evidence type="ECO:0000256" key="2">
    <source>
        <dbReference type="ARBA" id="ARBA00023125"/>
    </source>
</evidence>
<evidence type="ECO:0000256" key="1">
    <source>
        <dbReference type="ARBA" id="ARBA00023015"/>
    </source>
</evidence>
<organism evidence="5 6">
    <name type="scientific">Terriglobus roseus (strain DSM 18391 / NRRL B-41598 / KBS 63)</name>
    <dbReference type="NCBI Taxonomy" id="926566"/>
    <lineage>
        <taxon>Bacteria</taxon>
        <taxon>Pseudomonadati</taxon>
        <taxon>Acidobacteriota</taxon>
        <taxon>Terriglobia</taxon>
        <taxon>Terriglobales</taxon>
        <taxon>Acidobacteriaceae</taxon>
        <taxon>Terriglobus</taxon>
    </lineage>
</organism>